<dbReference type="InterPro" id="IPR036271">
    <property type="entry name" value="Tet_transcr_reg_TetR-rel_C_sf"/>
</dbReference>
<dbReference type="RefSeq" id="WP_184974840.1">
    <property type="nucleotide sequence ID" value="NZ_BAAAWF010000079.1"/>
</dbReference>
<dbReference type="PANTHER" id="PTHR30055">
    <property type="entry name" value="HTH-TYPE TRANSCRIPTIONAL REGULATOR RUTR"/>
    <property type="match status" value="1"/>
</dbReference>
<dbReference type="Proteomes" id="UP000585836">
    <property type="component" value="Unassembled WGS sequence"/>
</dbReference>
<dbReference type="PROSITE" id="PS01081">
    <property type="entry name" value="HTH_TETR_1"/>
    <property type="match status" value="1"/>
</dbReference>
<dbReference type="GO" id="GO:0000976">
    <property type="term" value="F:transcription cis-regulatory region binding"/>
    <property type="evidence" value="ECO:0007669"/>
    <property type="project" value="TreeGrafter"/>
</dbReference>
<keyword evidence="7" id="KW-1185">Reference proteome</keyword>
<dbReference type="AlphaFoldDB" id="A0A7W9Q451"/>
<dbReference type="PRINTS" id="PR00455">
    <property type="entry name" value="HTHTETR"/>
</dbReference>
<accession>A0A7W9Q451</accession>
<dbReference type="NCBIfam" id="NF041196">
    <property type="entry name" value="ScbR_bind_reg"/>
    <property type="match status" value="1"/>
</dbReference>
<evidence type="ECO:0000256" key="4">
    <source>
        <dbReference type="PROSITE-ProRule" id="PRU00335"/>
    </source>
</evidence>
<dbReference type="Pfam" id="PF00440">
    <property type="entry name" value="TetR_N"/>
    <property type="match status" value="1"/>
</dbReference>
<feature type="DNA-binding region" description="H-T-H motif" evidence="4">
    <location>
        <begin position="31"/>
        <end position="50"/>
    </location>
</feature>
<feature type="domain" description="HTH tetR-type" evidence="5">
    <location>
        <begin position="8"/>
        <end position="68"/>
    </location>
</feature>
<dbReference type="PROSITE" id="PS50977">
    <property type="entry name" value="HTH_TETR_2"/>
    <property type="match status" value="1"/>
</dbReference>
<evidence type="ECO:0000256" key="1">
    <source>
        <dbReference type="ARBA" id="ARBA00023015"/>
    </source>
</evidence>
<protein>
    <submittedName>
        <fullName evidence="6">AcrR family transcriptional regulator</fullName>
    </submittedName>
</protein>
<keyword evidence="3" id="KW-0804">Transcription</keyword>
<evidence type="ECO:0000313" key="6">
    <source>
        <dbReference type="EMBL" id="MBB5932457.1"/>
    </source>
</evidence>
<dbReference type="GO" id="GO:0003700">
    <property type="term" value="F:DNA-binding transcription factor activity"/>
    <property type="evidence" value="ECO:0007669"/>
    <property type="project" value="TreeGrafter"/>
</dbReference>
<dbReference type="PANTHER" id="PTHR30055:SF234">
    <property type="entry name" value="HTH-TYPE TRANSCRIPTIONAL REGULATOR BETI"/>
    <property type="match status" value="1"/>
</dbReference>
<dbReference type="SUPFAM" id="SSF48498">
    <property type="entry name" value="Tetracyclin repressor-like, C-terminal domain"/>
    <property type="match status" value="1"/>
</dbReference>
<dbReference type="InterPro" id="IPR050109">
    <property type="entry name" value="HTH-type_TetR-like_transc_reg"/>
</dbReference>
<organism evidence="6 7">
    <name type="scientific">Streptomyces echinatus</name>
    <dbReference type="NCBI Taxonomy" id="67293"/>
    <lineage>
        <taxon>Bacteria</taxon>
        <taxon>Bacillati</taxon>
        <taxon>Actinomycetota</taxon>
        <taxon>Actinomycetes</taxon>
        <taxon>Kitasatosporales</taxon>
        <taxon>Streptomycetaceae</taxon>
        <taxon>Streptomyces</taxon>
    </lineage>
</organism>
<dbReference type="SUPFAM" id="SSF46689">
    <property type="entry name" value="Homeodomain-like"/>
    <property type="match status" value="1"/>
</dbReference>
<dbReference type="InterPro" id="IPR009057">
    <property type="entry name" value="Homeodomain-like_sf"/>
</dbReference>
<keyword evidence="1" id="KW-0805">Transcription regulation</keyword>
<evidence type="ECO:0000313" key="7">
    <source>
        <dbReference type="Proteomes" id="UP000585836"/>
    </source>
</evidence>
<sequence>MATQERAVRTRNTLIESAAELFDRDGYDVATLSTISARAGVSSGALHFHFTSKATLADAVGQAAALRLEVITRQEAGGALQMLIDATHALVWHLNHDVVLRAGFGLNDRLEHVRDGAGLRAKWQAWVEHAFVRADREGALAPGPLARDAATAVVAFTSGLGILGRQDAWWRSHAPLTRFWRLLLPALAESSCLDALVASGTKSLTPVAP</sequence>
<gene>
    <name evidence="6" type="ORF">FHS34_007967</name>
</gene>
<name>A0A7W9Q451_9ACTN</name>
<evidence type="ECO:0000259" key="5">
    <source>
        <dbReference type="PROSITE" id="PS50977"/>
    </source>
</evidence>
<evidence type="ECO:0000256" key="2">
    <source>
        <dbReference type="ARBA" id="ARBA00023125"/>
    </source>
</evidence>
<proteinExistence type="predicted"/>
<evidence type="ECO:0000256" key="3">
    <source>
        <dbReference type="ARBA" id="ARBA00023163"/>
    </source>
</evidence>
<dbReference type="Gene3D" id="1.10.357.10">
    <property type="entry name" value="Tetracycline Repressor, domain 2"/>
    <property type="match status" value="1"/>
</dbReference>
<reference evidence="6 7" key="1">
    <citation type="submission" date="2020-08" db="EMBL/GenBank/DDBJ databases">
        <title>Genomic Encyclopedia of Type Strains, Phase III (KMG-III): the genomes of soil and plant-associated and newly described type strains.</title>
        <authorList>
            <person name="Whitman W."/>
        </authorList>
    </citation>
    <scope>NUCLEOTIDE SEQUENCE [LARGE SCALE GENOMIC DNA]</scope>
    <source>
        <strain evidence="6 7">CECT 3313</strain>
    </source>
</reference>
<dbReference type="InterPro" id="IPR047923">
    <property type="entry name" value="ArpA-like"/>
</dbReference>
<dbReference type="InterPro" id="IPR023772">
    <property type="entry name" value="DNA-bd_HTH_TetR-type_CS"/>
</dbReference>
<dbReference type="InterPro" id="IPR001647">
    <property type="entry name" value="HTH_TetR"/>
</dbReference>
<comment type="caution">
    <text evidence="6">The sequence shown here is derived from an EMBL/GenBank/DDBJ whole genome shotgun (WGS) entry which is preliminary data.</text>
</comment>
<keyword evidence="2 4" id="KW-0238">DNA-binding</keyword>
<dbReference type="EMBL" id="JACHJK010000026">
    <property type="protein sequence ID" value="MBB5932457.1"/>
    <property type="molecule type" value="Genomic_DNA"/>
</dbReference>